<reference evidence="2 3" key="1">
    <citation type="submission" date="2019-05" db="EMBL/GenBank/DDBJ databases">
        <authorList>
            <person name="Chen C."/>
        </authorList>
    </citation>
    <scope>NUCLEOTIDE SEQUENCE [LARGE SCALE GENOMIC DNA]</scope>
    <source>
        <strain evidence="2 3">HB172198</strain>
    </source>
</reference>
<sequence length="361" mass="39595">MMRNTSNEGKVLVFTGAYAESHETGICVYAFHPESGDLELLDQQAGIKNPTFLNVDPKRRLLYAIGETEQDGQKRGEVVTFAIDVDAGTLKLLSRSNFSGSSTCHIQRDEKGQYLLLSSYHGGFVDLVSLDENGIPSQLLEEYSHTAFQATENDKPKAHSVFFSPDEQYIMAQDLGLDKIMVSQIDAEAGKLSNRHVVDLKQGAGPRHLAFHPDGQYAYVINELNSTITAFSYKAATGELTEQQTVSTLPAGFEGENGCAEIAVSKDGRTLYGSNRGHDSLAVYRIHPENGKLELLQHISTEGGHPRHFCMLPGESFLTVANRDGNNLVMYQVNQEDGTLTYTGKTVAQSKPVCVKPAVFE</sequence>
<keyword evidence="3" id="KW-1185">Reference proteome</keyword>
<comment type="similarity">
    <text evidence="1">Belongs to the cycloisomerase 2 family.</text>
</comment>
<organism evidence="2 3">
    <name type="scientific">Paenibacillus algicola</name>
    <dbReference type="NCBI Taxonomy" id="2565926"/>
    <lineage>
        <taxon>Bacteria</taxon>
        <taxon>Bacillati</taxon>
        <taxon>Bacillota</taxon>
        <taxon>Bacilli</taxon>
        <taxon>Bacillales</taxon>
        <taxon>Paenibacillaceae</taxon>
        <taxon>Paenibacillus</taxon>
    </lineage>
</organism>
<dbReference type="PANTHER" id="PTHR30344">
    <property type="entry name" value="6-PHOSPHOGLUCONOLACTONASE-RELATED"/>
    <property type="match status" value="1"/>
</dbReference>
<dbReference type="PANTHER" id="PTHR30344:SF1">
    <property type="entry name" value="6-PHOSPHOGLUCONOLACTONASE"/>
    <property type="match status" value="1"/>
</dbReference>
<gene>
    <name evidence="2" type="ORF">E6C60_2367</name>
</gene>
<dbReference type="InterPro" id="IPR050282">
    <property type="entry name" value="Cycloisomerase_2"/>
</dbReference>
<proteinExistence type="inferred from homology"/>
<evidence type="ECO:0008006" key="4">
    <source>
        <dbReference type="Google" id="ProtNLM"/>
    </source>
</evidence>
<dbReference type="InterPro" id="IPR011048">
    <property type="entry name" value="Haem_d1_sf"/>
</dbReference>
<dbReference type="AlphaFoldDB" id="A0A4P8XRG8"/>
<dbReference type="InterPro" id="IPR015943">
    <property type="entry name" value="WD40/YVTN_repeat-like_dom_sf"/>
</dbReference>
<dbReference type="Gene3D" id="2.130.10.10">
    <property type="entry name" value="YVTN repeat-like/Quinoprotein amine dehydrogenase"/>
    <property type="match status" value="1"/>
</dbReference>
<dbReference type="InterPro" id="IPR019405">
    <property type="entry name" value="Lactonase_7-beta_prop"/>
</dbReference>
<name>A0A4P8XRG8_9BACL</name>
<dbReference type="EMBL" id="CP040396">
    <property type="protein sequence ID" value="QCT03079.1"/>
    <property type="molecule type" value="Genomic_DNA"/>
</dbReference>
<dbReference type="Pfam" id="PF10282">
    <property type="entry name" value="Lactonase"/>
    <property type="match status" value="1"/>
</dbReference>
<protein>
    <recommendedName>
        <fullName evidence="4">6-phosphogluconolactonase</fullName>
    </recommendedName>
</protein>
<evidence type="ECO:0000313" key="2">
    <source>
        <dbReference type="EMBL" id="QCT03079.1"/>
    </source>
</evidence>
<dbReference type="Proteomes" id="UP000300879">
    <property type="component" value="Chromosome"/>
</dbReference>
<dbReference type="KEGG" id="palo:E6C60_2367"/>
<evidence type="ECO:0000313" key="3">
    <source>
        <dbReference type="Proteomes" id="UP000300879"/>
    </source>
</evidence>
<dbReference type="GO" id="GO:0005829">
    <property type="term" value="C:cytosol"/>
    <property type="evidence" value="ECO:0007669"/>
    <property type="project" value="TreeGrafter"/>
</dbReference>
<dbReference type="GO" id="GO:0017057">
    <property type="term" value="F:6-phosphogluconolactonase activity"/>
    <property type="evidence" value="ECO:0007669"/>
    <property type="project" value="TreeGrafter"/>
</dbReference>
<dbReference type="SUPFAM" id="SSF51004">
    <property type="entry name" value="C-terminal (heme d1) domain of cytochrome cd1-nitrite reductase"/>
    <property type="match status" value="1"/>
</dbReference>
<accession>A0A4P8XRG8</accession>
<evidence type="ECO:0000256" key="1">
    <source>
        <dbReference type="ARBA" id="ARBA00005564"/>
    </source>
</evidence>